<keyword evidence="3" id="KW-1185">Reference proteome</keyword>
<organism evidence="2 3">
    <name type="scientific">Rhodocollybia butyracea</name>
    <dbReference type="NCBI Taxonomy" id="206335"/>
    <lineage>
        <taxon>Eukaryota</taxon>
        <taxon>Fungi</taxon>
        <taxon>Dikarya</taxon>
        <taxon>Basidiomycota</taxon>
        <taxon>Agaricomycotina</taxon>
        <taxon>Agaricomycetes</taxon>
        <taxon>Agaricomycetidae</taxon>
        <taxon>Agaricales</taxon>
        <taxon>Marasmiineae</taxon>
        <taxon>Omphalotaceae</taxon>
        <taxon>Rhodocollybia</taxon>
    </lineage>
</organism>
<accession>A0A9P5PXA5</accession>
<feature type="signal peptide" evidence="1">
    <location>
        <begin position="1"/>
        <end position="17"/>
    </location>
</feature>
<dbReference type="Proteomes" id="UP000772434">
    <property type="component" value="Unassembled WGS sequence"/>
</dbReference>
<feature type="chain" id="PRO_5040325727" description="Secreted protein" evidence="1">
    <location>
        <begin position="18"/>
        <end position="97"/>
    </location>
</feature>
<evidence type="ECO:0008006" key="4">
    <source>
        <dbReference type="Google" id="ProtNLM"/>
    </source>
</evidence>
<dbReference type="EMBL" id="JADNRY010000014">
    <property type="protein sequence ID" value="KAF9074196.1"/>
    <property type="molecule type" value="Genomic_DNA"/>
</dbReference>
<name>A0A9P5PXA5_9AGAR</name>
<keyword evidence="1" id="KW-0732">Signal</keyword>
<sequence>MSLSLFCLLGAYRLRSAAKAFASLTFDSPTKKSAMKKTLNVACLSRGRRRQGRRIQHATTKQIFRSRTRSSTKAFCWRGLEEETALRYGGEDRCGGC</sequence>
<gene>
    <name evidence="2" type="ORF">BDP27DRAFT_223530</name>
</gene>
<evidence type="ECO:0000313" key="3">
    <source>
        <dbReference type="Proteomes" id="UP000772434"/>
    </source>
</evidence>
<proteinExistence type="predicted"/>
<protein>
    <recommendedName>
        <fullName evidence="4">Secreted protein</fullName>
    </recommendedName>
</protein>
<comment type="caution">
    <text evidence="2">The sequence shown here is derived from an EMBL/GenBank/DDBJ whole genome shotgun (WGS) entry which is preliminary data.</text>
</comment>
<reference evidence="2" key="1">
    <citation type="submission" date="2020-11" db="EMBL/GenBank/DDBJ databases">
        <authorList>
            <consortium name="DOE Joint Genome Institute"/>
            <person name="Ahrendt S."/>
            <person name="Riley R."/>
            <person name="Andreopoulos W."/>
            <person name="Labutti K."/>
            <person name="Pangilinan J."/>
            <person name="Ruiz-Duenas F.J."/>
            <person name="Barrasa J.M."/>
            <person name="Sanchez-Garcia M."/>
            <person name="Camarero S."/>
            <person name="Miyauchi S."/>
            <person name="Serrano A."/>
            <person name="Linde D."/>
            <person name="Babiker R."/>
            <person name="Drula E."/>
            <person name="Ayuso-Fernandez I."/>
            <person name="Pacheco R."/>
            <person name="Padilla G."/>
            <person name="Ferreira P."/>
            <person name="Barriuso J."/>
            <person name="Kellner H."/>
            <person name="Castanera R."/>
            <person name="Alfaro M."/>
            <person name="Ramirez L."/>
            <person name="Pisabarro A.G."/>
            <person name="Kuo A."/>
            <person name="Tritt A."/>
            <person name="Lipzen A."/>
            <person name="He G."/>
            <person name="Yan M."/>
            <person name="Ng V."/>
            <person name="Cullen D."/>
            <person name="Martin F."/>
            <person name="Rosso M.-N."/>
            <person name="Henrissat B."/>
            <person name="Hibbett D."/>
            <person name="Martinez A.T."/>
            <person name="Grigoriev I.V."/>
        </authorList>
    </citation>
    <scope>NUCLEOTIDE SEQUENCE</scope>
    <source>
        <strain evidence="2">AH 40177</strain>
    </source>
</reference>
<evidence type="ECO:0000256" key="1">
    <source>
        <dbReference type="SAM" id="SignalP"/>
    </source>
</evidence>
<evidence type="ECO:0000313" key="2">
    <source>
        <dbReference type="EMBL" id="KAF9074196.1"/>
    </source>
</evidence>
<dbReference type="AlphaFoldDB" id="A0A9P5PXA5"/>